<evidence type="ECO:0000313" key="2">
    <source>
        <dbReference type="Proteomes" id="UP000288805"/>
    </source>
</evidence>
<dbReference type="AlphaFoldDB" id="A0A438KPV9"/>
<comment type="caution">
    <text evidence="1">The sequence shown here is derived from an EMBL/GenBank/DDBJ whole genome shotgun (WGS) entry which is preliminary data.</text>
</comment>
<reference evidence="1 2" key="1">
    <citation type="journal article" date="2018" name="PLoS Genet.">
        <title>Population sequencing reveals clonal diversity and ancestral inbreeding in the grapevine cultivar Chardonnay.</title>
        <authorList>
            <person name="Roach M.J."/>
            <person name="Johnson D.L."/>
            <person name="Bohlmann J."/>
            <person name="van Vuuren H.J."/>
            <person name="Jones S.J."/>
            <person name="Pretorius I.S."/>
            <person name="Schmidt S.A."/>
            <person name="Borneman A.R."/>
        </authorList>
    </citation>
    <scope>NUCLEOTIDE SEQUENCE [LARGE SCALE GENOMIC DNA]</scope>
    <source>
        <strain evidence="2">cv. Chardonnay</strain>
        <tissue evidence="1">Leaf</tissue>
    </source>
</reference>
<accession>A0A438KPV9</accession>
<gene>
    <name evidence="1" type="ORF">CK203_000495</name>
</gene>
<sequence length="706" mass="77827">MGFEPGLGRIKGVRAFPHAEVGEMEVRAMKEASCVQDKEDGGSLAFLEEIGRIQIHFAVFGGDWVLFSSSPLSGCDRALVVGGVLGTETLIKELGIGSACAVLTDGSPWVTGTEGEKNMGNRPQESEDLEEREDRAAVGMKVAWLSSVRLWDSRQKVLKGKFLNYFKAENQKGSRQEEGISGMSRFDREVKKLECSINYDGESRKKGSDRRNGIELCGGEKSWSGEIFRMGSLNAKGAAGGVLVFWDNRVLELIGMEVGLFSISCRFKNCEDGLVGFSQEWGSIHLEWRVEQSSYVQARSFLGVGGLGGHFKGVVQSTLPRPVSITFLSYWMGEGWESIRIGLGQGGFWDDQEKLRPLSMEELEARKEAKGDSKNGIGDEEAARLEEVFSEERLKKVVGKVVSSAQNAFVEGRQILDVALIANEAIDSFMGFGEKWTGWIPGASLQHRFQSWSMALRKATSTVQGGCVRGPPFPYLFVIGMEALSRLILRAVGGGFLSGCRVNGRGGMGPCHIRFENQFGQKRNFAGWKSGEFGALALRLDVKWEAAFFLLGIPLGATTSLWPFGMGWKRDFGKACLVEKAIYSKGGRITLIRSTLSRGALERKPHLVNWDTVCLDKRKGGLGVRRLSTLNRALFASGIGALRMKGRIFGGMSLVGKAWVVEFWDPSGEEGVWSPRFSRPFNDWEVEEVERLTFDNPGEGLFLFGR</sequence>
<evidence type="ECO:0000313" key="1">
    <source>
        <dbReference type="EMBL" id="RVX23247.1"/>
    </source>
</evidence>
<organism evidence="1 2">
    <name type="scientific">Vitis vinifera</name>
    <name type="common">Grape</name>
    <dbReference type="NCBI Taxonomy" id="29760"/>
    <lineage>
        <taxon>Eukaryota</taxon>
        <taxon>Viridiplantae</taxon>
        <taxon>Streptophyta</taxon>
        <taxon>Embryophyta</taxon>
        <taxon>Tracheophyta</taxon>
        <taxon>Spermatophyta</taxon>
        <taxon>Magnoliopsida</taxon>
        <taxon>eudicotyledons</taxon>
        <taxon>Gunneridae</taxon>
        <taxon>Pentapetalae</taxon>
        <taxon>rosids</taxon>
        <taxon>Vitales</taxon>
        <taxon>Vitaceae</taxon>
        <taxon>Viteae</taxon>
        <taxon>Vitis</taxon>
    </lineage>
</organism>
<dbReference type="EMBL" id="QGNW01000001">
    <property type="protein sequence ID" value="RVX23247.1"/>
    <property type="molecule type" value="Genomic_DNA"/>
</dbReference>
<name>A0A438KPV9_VITVI</name>
<evidence type="ECO:0008006" key="3">
    <source>
        <dbReference type="Google" id="ProtNLM"/>
    </source>
</evidence>
<dbReference type="Proteomes" id="UP000288805">
    <property type="component" value="Unassembled WGS sequence"/>
</dbReference>
<protein>
    <recommendedName>
        <fullName evidence="3">DUF4283 domain-containing protein</fullName>
    </recommendedName>
</protein>
<proteinExistence type="predicted"/>